<sequence>MSKEEFKQKWARKSFHLREMLSAVEECMGKLERSIKEVKELHNALGERINDLWEQSKDFVTMCLTCHRDNLQELLDSQRKKLKEKNDALEAMVMALKEVTIATTMALTIRIEELEGELALFQAIVGK</sequence>
<comment type="caution">
    <text evidence="2">The sequence shown here is derived from an EMBL/GenBank/DDBJ whole genome shotgun (WGS) entry which is preliminary data.</text>
</comment>
<organism evidence="2 3">
    <name type="scientific">Gossypium stocksii</name>
    <dbReference type="NCBI Taxonomy" id="47602"/>
    <lineage>
        <taxon>Eukaryota</taxon>
        <taxon>Viridiplantae</taxon>
        <taxon>Streptophyta</taxon>
        <taxon>Embryophyta</taxon>
        <taxon>Tracheophyta</taxon>
        <taxon>Spermatophyta</taxon>
        <taxon>Magnoliopsida</taxon>
        <taxon>eudicotyledons</taxon>
        <taxon>Gunneridae</taxon>
        <taxon>Pentapetalae</taxon>
        <taxon>rosids</taxon>
        <taxon>malvids</taxon>
        <taxon>Malvales</taxon>
        <taxon>Malvaceae</taxon>
        <taxon>Malvoideae</taxon>
        <taxon>Gossypium</taxon>
    </lineage>
</organism>
<feature type="coiled-coil region" evidence="1">
    <location>
        <begin position="68"/>
        <end position="99"/>
    </location>
</feature>
<dbReference type="OrthoDB" id="992042at2759"/>
<protein>
    <submittedName>
        <fullName evidence="2">Uncharacterized protein</fullName>
    </submittedName>
</protein>
<evidence type="ECO:0000313" key="2">
    <source>
        <dbReference type="EMBL" id="KAH1129180.1"/>
    </source>
</evidence>
<dbReference type="AlphaFoldDB" id="A0A9D4AIR7"/>
<keyword evidence="1" id="KW-0175">Coiled coil</keyword>
<proteinExistence type="predicted"/>
<gene>
    <name evidence="2" type="ORF">J1N35_000558</name>
</gene>
<evidence type="ECO:0000256" key="1">
    <source>
        <dbReference type="SAM" id="Coils"/>
    </source>
</evidence>
<dbReference type="Proteomes" id="UP000828251">
    <property type="component" value="Unassembled WGS sequence"/>
</dbReference>
<keyword evidence="3" id="KW-1185">Reference proteome</keyword>
<accession>A0A9D4AIR7</accession>
<name>A0A9D4AIR7_9ROSI</name>
<reference evidence="2 3" key="1">
    <citation type="journal article" date="2021" name="Plant Biotechnol. J.">
        <title>Multi-omics assisted identification of the key and species-specific regulatory components of drought-tolerant mechanisms in Gossypium stocksii.</title>
        <authorList>
            <person name="Yu D."/>
            <person name="Ke L."/>
            <person name="Zhang D."/>
            <person name="Wu Y."/>
            <person name="Sun Y."/>
            <person name="Mei J."/>
            <person name="Sun J."/>
            <person name="Sun Y."/>
        </authorList>
    </citation>
    <scope>NUCLEOTIDE SEQUENCE [LARGE SCALE GENOMIC DNA]</scope>
    <source>
        <strain evidence="3">cv. E1</strain>
        <tissue evidence="2">Leaf</tissue>
    </source>
</reference>
<evidence type="ECO:0000313" key="3">
    <source>
        <dbReference type="Proteomes" id="UP000828251"/>
    </source>
</evidence>
<dbReference type="EMBL" id="JAIQCV010000001">
    <property type="protein sequence ID" value="KAH1129180.1"/>
    <property type="molecule type" value="Genomic_DNA"/>
</dbReference>